<dbReference type="EMBL" id="CAJVCH010407318">
    <property type="protein sequence ID" value="CAG7817927.1"/>
    <property type="molecule type" value="Genomic_DNA"/>
</dbReference>
<proteinExistence type="predicted"/>
<feature type="transmembrane region" description="Helical" evidence="6">
    <location>
        <begin position="106"/>
        <end position="131"/>
    </location>
</feature>
<protein>
    <recommendedName>
        <fullName evidence="2">Transmembrane protein 267</fullName>
    </recommendedName>
</protein>
<feature type="transmembrane region" description="Helical" evidence="6">
    <location>
        <begin position="155"/>
        <end position="174"/>
    </location>
</feature>
<comment type="subcellular location">
    <subcellularLocation>
        <location evidence="1">Membrane</location>
        <topology evidence="1">Multi-pass membrane protein</topology>
    </subcellularLocation>
</comment>
<dbReference type="Proteomes" id="UP000708208">
    <property type="component" value="Unassembled WGS sequence"/>
</dbReference>
<keyword evidence="5 6" id="KW-0472">Membrane</keyword>
<dbReference type="OrthoDB" id="10014558at2759"/>
<evidence type="ECO:0000313" key="7">
    <source>
        <dbReference type="EMBL" id="CAG7817927.1"/>
    </source>
</evidence>
<keyword evidence="3 6" id="KW-0812">Transmembrane</keyword>
<evidence type="ECO:0000256" key="4">
    <source>
        <dbReference type="ARBA" id="ARBA00022989"/>
    </source>
</evidence>
<organism evidence="7 8">
    <name type="scientific">Allacma fusca</name>
    <dbReference type="NCBI Taxonomy" id="39272"/>
    <lineage>
        <taxon>Eukaryota</taxon>
        <taxon>Metazoa</taxon>
        <taxon>Ecdysozoa</taxon>
        <taxon>Arthropoda</taxon>
        <taxon>Hexapoda</taxon>
        <taxon>Collembola</taxon>
        <taxon>Symphypleona</taxon>
        <taxon>Sminthuridae</taxon>
        <taxon>Allacma</taxon>
    </lineage>
</organism>
<sequence>MNQTFIKVFCTFLLGTIPHMADYLNEFVYASLPRALLDNMTHVAIGVVSWIVVEPSSIKVQRPSRSLIAVAVLSSLIDIDHFIAARSIHLKNALRAPYRGIFHCSGAMLVVNVIMFCLNFHWGVVFLVSWVPHHLRDAVRRGIFLLPPQMSTDPLPNIVVTLLTMTLPWVVSLVQGKMSPLNQPIRNVFDV</sequence>
<evidence type="ECO:0000256" key="2">
    <source>
        <dbReference type="ARBA" id="ARBA00013977"/>
    </source>
</evidence>
<dbReference type="PANTHER" id="PTHR13628:SF1">
    <property type="entry name" value="TRANSMEMBRANE PROTEIN 267"/>
    <property type="match status" value="1"/>
</dbReference>
<keyword evidence="4 6" id="KW-1133">Transmembrane helix</keyword>
<dbReference type="PANTHER" id="PTHR13628">
    <property type="entry name" value="TRANSMEMBRANE PROTEIN 267"/>
    <property type="match status" value="1"/>
</dbReference>
<dbReference type="GO" id="GO:0016020">
    <property type="term" value="C:membrane"/>
    <property type="evidence" value="ECO:0007669"/>
    <property type="project" value="UniProtKB-SubCell"/>
</dbReference>
<evidence type="ECO:0000256" key="5">
    <source>
        <dbReference type="ARBA" id="ARBA00023136"/>
    </source>
</evidence>
<accession>A0A8J2KK30</accession>
<evidence type="ECO:0000313" key="8">
    <source>
        <dbReference type="Proteomes" id="UP000708208"/>
    </source>
</evidence>
<name>A0A8J2KK30_9HEXA</name>
<evidence type="ECO:0000256" key="3">
    <source>
        <dbReference type="ARBA" id="ARBA00022692"/>
    </source>
</evidence>
<reference evidence="7" key="1">
    <citation type="submission" date="2021-06" db="EMBL/GenBank/DDBJ databases">
        <authorList>
            <person name="Hodson N. C."/>
            <person name="Mongue J. A."/>
            <person name="Jaron S. K."/>
        </authorList>
    </citation>
    <scope>NUCLEOTIDE SEQUENCE</scope>
</reference>
<dbReference type="InterPro" id="IPR026572">
    <property type="entry name" value="TMEM267"/>
</dbReference>
<evidence type="ECO:0000256" key="1">
    <source>
        <dbReference type="ARBA" id="ARBA00004141"/>
    </source>
</evidence>
<gene>
    <name evidence="7" type="ORF">AFUS01_LOCUS28464</name>
</gene>
<evidence type="ECO:0000256" key="6">
    <source>
        <dbReference type="SAM" id="Phobius"/>
    </source>
</evidence>
<dbReference type="AlphaFoldDB" id="A0A8J2KK30"/>
<comment type="caution">
    <text evidence="7">The sequence shown here is derived from an EMBL/GenBank/DDBJ whole genome shotgun (WGS) entry which is preliminary data.</text>
</comment>
<keyword evidence="8" id="KW-1185">Reference proteome</keyword>